<evidence type="ECO:0000256" key="14">
    <source>
        <dbReference type="ARBA" id="ARBA00081208"/>
    </source>
</evidence>
<keyword evidence="4" id="KW-0963">Cytoplasm</keyword>
<evidence type="ECO:0000256" key="15">
    <source>
        <dbReference type="SAM" id="MobiDB-lite"/>
    </source>
</evidence>
<keyword evidence="6" id="KW-0808">Transferase</keyword>
<evidence type="ECO:0000256" key="7">
    <source>
        <dbReference type="ARBA" id="ARBA00022691"/>
    </source>
</evidence>
<dbReference type="InterPro" id="IPR039769">
    <property type="entry name" value="Bud23-like"/>
</dbReference>
<dbReference type="Gene3D" id="3.40.50.150">
    <property type="entry name" value="Vaccinia Virus protein VP39"/>
    <property type="match status" value="1"/>
</dbReference>
<keyword evidence="7" id="KW-0949">S-adenosyl-L-methionine</keyword>
<dbReference type="FunFam" id="3.40.50.150:FF:000017">
    <property type="entry name" value="probable 18S rRNA (Guanine-N(7))-methyltransferase"/>
    <property type="match status" value="1"/>
</dbReference>
<evidence type="ECO:0000259" key="17">
    <source>
        <dbReference type="Pfam" id="PF12589"/>
    </source>
</evidence>
<organism evidence="18 19">
    <name type="scientific">Aphis glycines</name>
    <name type="common">Soybean aphid</name>
    <dbReference type="NCBI Taxonomy" id="307491"/>
    <lineage>
        <taxon>Eukaryota</taxon>
        <taxon>Metazoa</taxon>
        <taxon>Ecdysozoa</taxon>
        <taxon>Arthropoda</taxon>
        <taxon>Hexapoda</taxon>
        <taxon>Insecta</taxon>
        <taxon>Pterygota</taxon>
        <taxon>Neoptera</taxon>
        <taxon>Paraneoptera</taxon>
        <taxon>Hemiptera</taxon>
        <taxon>Sternorrhyncha</taxon>
        <taxon>Aphidomorpha</taxon>
        <taxon>Aphidoidea</taxon>
        <taxon>Aphididae</taxon>
        <taxon>Aphidini</taxon>
        <taxon>Aphis</taxon>
        <taxon>Aphis</taxon>
    </lineage>
</organism>
<comment type="subcellular location">
    <subcellularLocation>
        <location evidence="2">Cytoplasm</location>
    </subcellularLocation>
    <subcellularLocation>
        <location evidence="1">Nucleus</location>
    </subcellularLocation>
</comment>
<dbReference type="EMBL" id="VYZN01000009">
    <property type="protein sequence ID" value="KAE9543332.1"/>
    <property type="molecule type" value="Genomic_DNA"/>
</dbReference>
<comment type="subunit">
    <text evidence="11">Heterodimer with TRMT112; this heterodimerization is necessary for the metabolic stability and activity of the catalytic subunit BUD23. Interacts with GRIP1.</text>
</comment>
<evidence type="ECO:0000256" key="13">
    <source>
        <dbReference type="ARBA" id="ARBA00075516"/>
    </source>
</evidence>
<feature type="domain" description="Methyltransferase type 11" evidence="16">
    <location>
        <begin position="54"/>
        <end position="127"/>
    </location>
</feature>
<dbReference type="Pfam" id="PF08241">
    <property type="entry name" value="Methyltransf_11"/>
    <property type="match status" value="1"/>
</dbReference>
<evidence type="ECO:0000256" key="9">
    <source>
        <dbReference type="ARBA" id="ARBA00050374"/>
    </source>
</evidence>
<dbReference type="PANTHER" id="PTHR12734">
    <property type="entry name" value="METHYLTRANSFERASE-RELATED"/>
    <property type="match status" value="1"/>
</dbReference>
<dbReference type="GO" id="GO:0070476">
    <property type="term" value="P:rRNA (guanine-N7)-methylation"/>
    <property type="evidence" value="ECO:0007669"/>
    <property type="project" value="InterPro"/>
</dbReference>
<reference evidence="18 19" key="1">
    <citation type="submission" date="2019-08" db="EMBL/GenBank/DDBJ databases">
        <title>The genome of the soybean aphid Biotype 1, its phylome, world population structure and adaptation to the North American continent.</title>
        <authorList>
            <person name="Giordano R."/>
            <person name="Donthu R.K."/>
            <person name="Hernandez A.G."/>
            <person name="Wright C.L."/>
            <person name="Zimin A.V."/>
        </authorList>
    </citation>
    <scope>NUCLEOTIDE SEQUENCE [LARGE SCALE GENOMIC DNA]</scope>
    <source>
        <tissue evidence="18">Whole aphids</tissue>
    </source>
</reference>
<keyword evidence="5" id="KW-0489">Methyltransferase</keyword>
<dbReference type="InterPro" id="IPR013216">
    <property type="entry name" value="Methyltransf_11"/>
</dbReference>
<dbReference type="CDD" id="cd02440">
    <property type="entry name" value="AdoMet_MTases"/>
    <property type="match status" value="1"/>
</dbReference>
<evidence type="ECO:0000256" key="12">
    <source>
        <dbReference type="ARBA" id="ARBA00074415"/>
    </source>
</evidence>
<comment type="catalytic activity">
    <reaction evidence="9">
        <text>a guanosine in 18S rRNA + S-adenosyl-L-methionine = an N(7)-methylguanosine in 18S rRNA + S-adenosyl-L-homocysteine</text>
        <dbReference type="Rhea" id="RHEA:54584"/>
        <dbReference type="Rhea" id="RHEA-COMP:13937"/>
        <dbReference type="Rhea" id="RHEA-COMP:13938"/>
        <dbReference type="ChEBI" id="CHEBI:57856"/>
        <dbReference type="ChEBI" id="CHEBI:59789"/>
        <dbReference type="ChEBI" id="CHEBI:74269"/>
        <dbReference type="ChEBI" id="CHEBI:74480"/>
    </reaction>
</comment>
<feature type="compositionally biased region" description="Low complexity" evidence="15">
    <location>
        <begin position="438"/>
        <end position="449"/>
    </location>
</feature>
<evidence type="ECO:0000256" key="8">
    <source>
        <dbReference type="ARBA" id="ARBA00023242"/>
    </source>
</evidence>
<evidence type="ECO:0000256" key="10">
    <source>
        <dbReference type="ARBA" id="ARBA00059355"/>
    </source>
</evidence>
<dbReference type="InterPro" id="IPR022238">
    <property type="entry name" value="Bud23_C"/>
</dbReference>
<dbReference type="OrthoDB" id="6095487at2759"/>
<evidence type="ECO:0000256" key="3">
    <source>
        <dbReference type="ARBA" id="ARBA00005547"/>
    </source>
</evidence>
<comment type="function">
    <text evidence="10">S-adenosyl-L-methionine-dependent methyltransferase that specifically methylates the N(7) position of a guanine in 18S rRNA. Requires the methyltransferase adapter protein TRM112 for full rRNA methyltransferase activity. Involved in the pre-rRNA processing steps leading to small-subunit rRNA production independently of its RNA-modifying catalytic activity. Important for biogenesis end export of the 40S ribosomal subunit independent on its methyltransferase activity. Locus-specific steroid receptor coactivator. Potentiates transactivation by glucocorticoid (NR3C1), mineralocorticoid (NR3C2), androgen (AR) and progesterone (PGR) receptors. Required for the maintenance of open chromatin at the TSC22D3/GILZ locus to facilitate NR3C1 loading on the response elements. Required for maintenance of dimethylation on histone H3 'Lys-79' (H3K79me2), although direct histone methyltransferase activity is not observed in vitro.</text>
</comment>
<feature type="region of interest" description="Disordered" evidence="15">
    <location>
        <begin position="436"/>
        <end position="462"/>
    </location>
</feature>
<evidence type="ECO:0000256" key="11">
    <source>
        <dbReference type="ARBA" id="ARBA00064164"/>
    </source>
</evidence>
<evidence type="ECO:0000256" key="1">
    <source>
        <dbReference type="ARBA" id="ARBA00004123"/>
    </source>
</evidence>
<evidence type="ECO:0000313" key="18">
    <source>
        <dbReference type="EMBL" id="KAE9543332.1"/>
    </source>
</evidence>
<dbReference type="SUPFAM" id="SSF53335">
    <property type="entry name" value="S-adenosyl-L-methionine-dependent methyltransferases"/>
    <property type="match status" value="1"/>
</dbReference>
<feature type="compositionally biased region" description="Low complexity" evidence="15">
    <location>
        <begin position="505"/>
        <end position="516"/>
    </location>
</feature>
<dbReference type="AlphaFoldDB" id="A0A6G0U4X3"/>
<dbReference type="PANTHER" id="PTHR12734:SF0">
    <property type="entry name" value="18S RRNA (GUANINE-N(7))-METHYLTRANSFERASE-RELATED"/>
    <property type="match status" value="1"/>
</dbReference>
<evidence type="ECO:0000256" key="6">
    <source>
        <dbReference type="ARBA" id="ARBA00022679"/>
    </source>
</evidence>
<dbReference type="Pfam" id="PF12589">
    <property type="entry name" value="WBS_methylT"/>
    <property type="match status" value="1"/>
</dbReference>
<dbReference type="GO" id="GO:0005730">
    <property type="term" value="C:nucleolus"/>
    <property type="evidence" value="ECO:0007669"/>
    <property type="project" value="UniProtKB-ARBA"/>
</dbReference>
<comment type="similarity">
    <text evidence="3">Belongs to the class I-like SAM-binding methyltransferase superfamily. BUD23/WBSCR22 family.</text>
</comment>
<evidence type="ECO:0000256" key="2">
    <source>
        <dbReference type="ARBA" id="ARBA00004496"/>
    </source>
</evidence>
<gene>
    <name evidence="18" type="ORF">AGLY_003243</name>
</gene>
<evidence type="ECO:0000313" key="19">
    <source>
        <dbReference type="Proteomes" id="UP000475862"/>
    </source>
</evidence>
<name>A0A6G0U4X3_APHGL</name>
<keyword evidence="8" id="KW-0539">Nucleus</keyword>
<proteinExistence type="inferred from homology"/>
<evidence type="ECO:0000256" key="5">
    <source>
        <dbReference type="ARBA" id="ARBA00022603"/>
    </source>
</evidence>
<feature type="region of interest" description="Disordered" evidence="15">
    <location>
        <begin position="347"/>
        <end position="382"/>
    </location>
</feature>
<dbReference type="GO" id="GO:0016435">
    <property type="term" value="F:rRNA (guanine) methyltransferase activity"/>
    <property type="evidence" value="ECO:0007669"/>
    <property type="project" value="InterPro"/>
</dbReference>
<sequence length="734" mass="81813">MSRPEHLAPPEIFYNDDEARKYTQNSRMINIQLEMAERCMELLMLPEDEPCLLLDLGCGSGLSGSVAEDSGHIWFGMDISDSMLKVAKEREVEGDLLLGDIGDGVPFQPGTFDGAYSVSTLQWLCNADKSSHKPAKRLYTLFSTLLACLGRNARAVFQFYPENVHQTDLVVSQARKAGFFGGLLVDFPDSTKAKKYFLVLMTGGAMPMPPALGTENSQINYTSKREKMTKGRATKLVKKSREWILEKKERRRRQGRTTREDTKYTGRSRILCVAIERPTRKGKKIVVAAQKNDRLSERTNGAINEELLMRPVPGTLSCAVARLHARKFRMDKANKFIRPVGFRRRTRSASSVAYPDNKAQSDDSSSNSKDVGVSSIYHSDSDDISGAPQPIRFALLSKQLMHLESDSVNENLTPGRPFTRRKRKFKKMIVDPDVKFPSQMTSSCSQSSSSEKRRTTRHSASMPRNCGSLILAIGKRKRSNREIIAGSCHQGTSNIKSMDIDIASSSSSISSSESEAGIFTNDEGREGDDEQSDWVGNACGAGGVTDDDAEPMKIDCQKLLSVNLQNSTLAEGRGPGRMPMWHRNTFLKKSDREIRGGLRRVRSVKPSFSVITSANEKVSRFLRDPAQSELRLHPMPKKEQDQLSHLAEMYSLHMQLNDSPKKGVTLTKTDNTIQVDLEAPFSHLNPSKDHKRKKSASSELSLGLQALHNQAWIPIVLEDKPCTSSQTETSNQNK</sequence>
<evidence type="ECO:0000259" key="16">
    <source>
        <dbReference type="Pfam" id="PF08241"/>
    </source>
</evidence>
<evidence type="ECO:0000256" key="4">
    <source>
        <dbReference type="ARBA" id="ARBA00022490"/>
    </source>
</evidence>
<dbReference type="Proteomes" id="UP000475862">
    <property type="component" value="Unassembled WGS sequence"/>
</dbReference>
<feature type="domain" description="18S rRNA (guanine(1575)-N(7))-methyltransferase Bud23 C-terminal" evidence="17">
    <location>
        <begin position="208"/>
        <end position="269"/>
    </location>
</feature>
<keyword evidence="19" id="KW-1185">Reference proteome</keyword>
<dbReference type="GO" id="GO:0005737">
    <property type="term" value="C:cytoplasm"/>
    <property type="evidence" value="ECO:0007669"/>
    <property type="project" value="UniProtKB-SubCell"/>
</dbReference>
<protein>
    <recommendedName>
        <fullName evidence="12">18S rRNA (guanine-N(7))-methyltransferase</fullName>
    </recommendedName>
    <alternativeName>
        <fullName evidence="14">Bud site selection protein 23 homolog</fullName>
    </alternativeName>
    <alternativeName>
        <fullName evidence="13">rRNA methyltransferase and ribosome maturation factor</fullName>
    </alternativeName>
</protein>
<feature type="region of interest" description="Disordered" evidence="15">
    <location>
        <begin position="505"/>
        <end position="532"/>
    </location>
</feature>
<feature type="compositionally biased region" description="Low complexity" evidence="15">
    <location>
        <begin position="362"/>
        <end position="378"/>
    </location>
</feature>
<accession>A0A6G0U4X3</accession>
<comment type="caution">
    <text evidence="18">The sequence shown here is derived from an EMBL/GenBank/DDBJ whole genome shotgun (WGS) entry which is preliminary data.</text>
</comment>
<dbReference type="InterPro" id="IPR029063">
    <property type="entry name" value="SAM-dependent_MTases_sf"/>
</dbReference>